<dbReference type="InterPro" id="IPR011059">
    <property type="entry name" value="Metal-dep_hydrolase_composite"/>
</dbReference>
<dbReference type="Gene3D" id="2.30.40.10">
    <property type="entry name" value="Urease, subunit C, domain 1"/>
    <property type="match status" value="1"/>
</dbReference>
<dbReference type="PANTHER" id="PTHR11113">
    <property type="entry name" value="N-ACETYLGLUCOSAMINE-6-PHOSPHATE DEACETYLASE"/>
    <property type="match status" value="1"/>
</dbReference>
<dbReference type="NCBIfam" id="TIGR01178">
    <property type="entry name" value="ade"/>
    <property type="match status" value="1"/>
</dbReference>
<evidence type="ECO:0000256" key="4">
    <source>
        <dbReference type="ARBA" id="ARBA00023211"/>
    </source>
</evidence>
<comment type="similarity">
    <text evidence="1 6">Belongs to the metallo-dependent hydrolases superfamily. Adenine deaminase family.</text>
</comment>
<comment type="cofactor">
    <cofactor evidence="6">
        <name>Mn(2+)</name>
        <dbReference type="ChEBI" id="CHEBI:29035"/>
    </cofactor>
</comment>
<keyword evidence="10" id="KW-1185">Reference proteome</keyword>
<dbReference type="InterPro" id="IPR032466">
    <property type="entry name" value="Metal_Hydrolase"/>
</dbReference>
<feature type="domain" description="Amidohydrolase-related" evidence="7">
    <location>
        <begin position="70"/>
        <end position="348"/>
    </location>
</feature>
<evidence type="ECO:0000313" key="9">
    <source>
        <dbReference type="EMBL" id="MBP2028520.1"/>
    </source>
</evidence>
<protein>
    <recommendedName>
        <fullName evidence="2 6">Adenine deaminase</fullName>
        <shortName evidence="6">Adenase</shortName>
        <shortName evidence="6">Adenine aminase</shortName>
        <ecNumber evidence="2 6">3.5.4.2</ecNumber>
    </recommendedName>
</protein>
<dbReference type="SUPFAM" id="SSF51338">
    <property type="entry name" value="Composite domain of metallo-dependent hydrolases"/>
    <property type="match status" value="1"/>
</dbReference>
<comment type="caution">
    <text evidence="9">The sequence shown here is derived from an EMBL/GenBank/DDBJ whole genome shotgun (WGS) entry which is preliminary data.</text>
</comment>
<dbReference type="EC" id="3.5.4.2" evidence="2 6"/>
<sequence>MIDMDRMDRLKRRADIASGKLLPELVLKNCKVINVFNGKIIEGNLAIDSGKIIGIGHYDAKNEIDLKGAYVAPGFIDAHMHMESTLVTPEQMSRIIVPRGTTTVVADPHEIANVLGLDGIEFMLESTEKTNLNGFFMLPSCVPAVDFESSGARLDAEKLSTFFNHPKVLGLGELMNYPGVIDGNIDMLEKMNMAKSKIIDGHGPELTGKALNAYMINGVRTEHECSTVEEMQERIGLGMYIAIREGSAARNLETLIKGVNEYNKHMCMFCTDDKNPEDILNEGHIDFNVRKAISLGMSPITAIQMATINPARCYNLRDIGAIAPGYDADLIIFNDIEQLDIFKVLKKGICVAENKIPLFETKKSDTSKVTRTVNLDEVTSKNFKLKLKSDIVNVIRIIPNSIITESVTRRVYIDDEGNFKSSKYLDVVKIAVIERHNNTKNIGIGLVENFHLQNGAIATTISHDSHNIIVIGDSDEDMAIAVNKLREMQGGIVIASKKEVKASLALPIAGLMSEKTMEEVCEDLRKLRYEAQNTLNIPPSLEPFMTLSFMALPVIPELKITDKGYFDVKSFTFKNIEVEDLT</sequence>
<feature type="domain" description="Adenine deaminase C-terminal" evidence="8">
    <location>
        <begin position="402"/>
        <end position="571"/>
    </location>
</feature>
<dbReference type="GO" id="GO:0000034">
    <property type="term" value="F:adenine deaminase activity"/>
    <property type="evidence" value="ECO:0007669"/>
    <property type="project" value="UniProtKB-EC"/>
</dbReference>
<dbReference type="EMBL" id="JAGGLI010000031">
    <property type="protein sequence ID" value="MBP2028520.1"/>
    <property type="molecule type" value="Genomic_DNA"/>
</dbReference>
<evidence type="ECO:0000256" key="3">
    <source>
        <dbReference type="ARBA" id="ARBA00022801"/>
    </source>
</evidence>
<reference evidence="9 10" key="1">
    <citation type="submission" date="2021-03" db="EMBL/GenBank/DDBJ databases">
        <title>Genomic Encyclopedia of Type Strains, Phase IV (KMG-IV): sequencing the most valuable type-strain genomes for metagenomic binning, comparative biology and taxonomic classification.</title>
        <authorList>
            <person name="Goeker M."/>
        </authorList>
    </citation>
    <scope>NUCLEOTIDE SEQUENCE [LARGE SCALE GENOMIC DNA]</scope>
    <source>
        <strain evidence="9 10">DSM 27512</strain>
    </source>
</reference>
<name>A0ABS4KL88_9FIRM</name>
<dbReference type="Pfam" id="PF01979">
    <property type="entry name" value="Amidohydro_1"/>
    <property type="match status" value="1"/>
</dbReference>
<evidence type="ECO:0000259" key="7">
    <source>
        <dbReference type="Pfam" id="PF01979"/>
    </source>
</evidence>
<dbReference type="PANTHER" id="PTHR11113:SF2">
    <property type="entry name" value="ADENINE DEAMINASE"/>
    <property type="match status" value="1"/>
</dbReference>
<dbReference type="InterPro" id="IPR006680">
    <property type="entry name" value="Amidohydro-rel"/>
</dbReference>
<dbReference type="InterPro" id="IPR026912">
    <property type="entry name" value="Adenine_deam_C"/>
</dbReference>
<dbReference type="CDD" id="cd01295">
    <property type="entry name" value="AdeC"/>
    <property type="match status" value="1"/>
</dbReference>
<dbReference type="Gene3D" id="3.20.20.140">
    <property type="entry name" value="Metal-dependent hydrolases"/>
    <property type="match status" value="1"/>
</dbReference>
<dbReference type="Proteomes" id="UP001314903">
    <property type="component" value="Unassembled WGS sequence"/>
</dbReference>
<keyword evidence="3 6" id="KW-0378">Hydrolase</keyword>
<evidence type="ECO:0000313" key="10">
    <source>
        <dbReference type="Proteomes" id="UP001314903"/>
    </source>
</evidence>
<organism evidence="9 10">
    <name type="scientific">Acetoanaerobium pronyense</name>
    <dbReference type="NCBI Taxonomy" id="1482736"/>
    <lineage>
        <taxon>Bacteria</taxon>
        <taxon>Bacillati</taxon>
        <taxon>Bacillota</taxon>
        <taxon>Clostridia</taxon>
        <taxon>Peptostreptococcales</taxon>
        <taxon>Filifactoraceae</taxon>
        <taxon>Acetoanaerobium</taxon>
    </lineage>
</organism>
<dbReference type="RefSeq" id="WP_209661569.1">
    <property type="nucleotide sequence ID" value="NZ_JAGGLI010000031.1"/>
</dbReference>
<evidence type="ECO:0000256" key="1">
    <source>
        <dbReference type="ARBA" id="ARBA00006773"/>
    </source>
</evidence>
<keyword evidence="4 6" id="KW-0464">Manganese</keyword>
<accession>A0ABS4KL88</accession>
<gene>
    <name evidence="6" type="primary">ade</name>
    <name evidence="9" type="ORF">J2Z35_002346</name>
</gene>
<evidence type="ECO:0000256" key="2">
    <source>
        <dbReference type="ARBA" id="ARBA00012782"/>
    </source>
</evidence>
<dbReference type="HAMAP" id="MF_01518">
    <property type="entry name" value="Adenine_deamin"/>
    <property type="match status" value="1"/>
</dbReference>
<proteinExistence type="inferred from homology"/>
<dbReference type="InterPro" id="IPR006679">
    <property type="entry name" value="Adenine_deam"/>
</dbReference>
<dbReference type="SUPFAM" id="SSF51556">
    <property type="entry name" value="Metallo-dependent hydrolases"/>
    <property type="match status" value="1"/>
</dbReference>
<comment type="catalytic activity">
    <reaction evidence="5 6">
        <text>adenine + H2O + H(+) = hypoxanthine + NH4(+)</text>
        <dbReference type="Rhea" id="RHEA:23688"/>
        <dbReference type="ChEBI" id="CHEBI:15377"/>
        <dbReference type="ChEBI" id="CHEBI:15378"/>
        <dbReference type="ChEBI" id="CHEBI:16708"/>
        <dbReference type="ChEBI" id="CHEBI:17368"/>
        <dbReference type="ChEBI" id="CHEBI:28938"/>
        <dbReference type="EC" id="3.5.4.2"/>
    </reaction>
</comment>
<evidence type="ECO:0000256" key="6">
    <source>
        <dbReference type="HAMAP-Rule" id="MF_01518"/>
    </source>
</evidence>
<evidence type="ECO:0000256" key="5">
    <source>
        <dbReference type="ARBA" id="ARBA00047720"/>
    </source>
</evidence>
<dbReference type="Pfam" id="PF13382">
    <property type="entry name" value="Adenine_deam_C"/>
    <property type="match status" value="1"/>
</dbReference>
<evidence type="ECO:0000259" key="8">
    <source>
        <dbReference type="Pfam" id="PF13382"/>
    </source>
</evidence>